<feature type="region of interest" description="Disordered" evidence="1">
    <location>
        <begin position="1"/>
        <end position="62"/>
    </location>
</feature>
<dbReference type="InParanoid" id="A0A2R5GN30"/>
<keyword evidence="3" id="KW-1185">Reference proteome</keyword>
<protein>
    <submittedName>
        <fullName evidence="2">Uncharacterized protein</fullName>
    </submittedName>
</protein>
<dbReference type="AlphaFoldDB" id="A0A2R5GN30"/>
<evidence type="ECO:0000313" key="3">
    <source>
        <dbReference type="Proteomes" id="UP000241890"/>
    </source>
</evidence>
<proteinExistence type="predicted"/>
<accession>A0A2R5GN30</accession>
<comment type="caution">
    <text evidence="2">The sequence shown here is derived from an EMBL/GenBank/DDBJ whole genome shotgun (WGS) entry which is preliminary data.</text>
</comment>
<name>A0A2R5GN30_9STRA</name>
<feature type="compositionally biased region" description="Basic and acidic residues" evidence="1">
    <location>
        <begin position="1098"/>
        <end position="1116"/>
    </location>
</feature>
<organism evidence="2 3">
    <name type="scientific">Hondaea fermentalgiana</name>
    <dbReference type="NCBI Taxonomy" id="2315210"/>
    <lineage>
        <taxon>Eukaryota</taxon>
        <taxon>Sar</taxon>
        <taxon>Stramenopiles</taxon>
        <taxon>Bigyra</taxon>
        <taxon>Labyrinthulomycetes</taxon>
        <taxon>Thraustochytrida</taxon>
        <taxon>Thraustochytriidae</taxon>
        <taxon>Hondaea</taxon>
    </lineage>
</organism>
<evidence type="ECO:0000256" key="1">
    <source>
        <dbReference type="SAM" id="MobiDB-lite"/>
    </source>
</evidence>
<feature type="region of interest" description="Disordered" evidence="1">
    <location>
        <begin position="1026"/>
        <end position="1057"/>
    </location>
</feature>
<feature type="compositionally biased region" description="Basic and acidic residues" evidence="1">
    <location>
        <begin position="1138"/>
        <end position="1157"/>
    </location>
</feature>
<evidence type="ECO:0000313" key="2">
    <source>
        <dbReference type="EMBL" id="GBG32300.1"/>
    </source>
</evidence>
<dbReference type="EMBL" id="BEYU01000120">
    <property type="protein sequence ID" value="GBG32300.1"/>
    <property type="molecule type" value="Genomic_DNA"/>
</dbReference>
<gene>
    <name evidence="2" type="ORF">FCC1311_085252</name>
</gene>
<feature type="region of interest" description="Disordered" evidence="1">
    <location>
        <begin position="1080"/>
        <end position="1157"/>
    </location>
</feature>
<reference evidence="2 3" key="1">
    <citation type="submission" date="2017-12" db="EMBL/GenBank/DDBJ databases">
        <title>Sequencing, de novo assembly and annotation of complete genome of a new Thraustochytrid species, strain FCC1311.</title>
        <authorList>
            <person name="Sedici K."/>
            <person name="Godart F."/>
            <person name="Aiese Cigliano R."/>
            <person name="Sanseverino W."/>
            <person name="Barakat M."/>
            <person name="Ortet P."/>
            <person name="Marechal E."/>
            <person name="Cagnac O."/>
            <person name="Amato A."/>
        </authorList>
    </citation>
    <scope>NUCLEOTIDE SEQUENCE [LARGE SCALE GENOMIC DNA]</scope>
</reference>
<sequence>MMRSTAYFVDLGEQHQQQQQQQQHKQRLASMKMNEPANPLTERKPGTPTKARGNNNCSIDAGEENKTQACNQLAEGPLMVKSMNGAGKPQLPERLQKRLASLPGRPSAEQIRQKEEQVEMKREEMLKAKVMGAAQFGAKVQEVRARKDEFNRNILGCCGASAGAAQPSAPPAPVKLPGRLQKRLRNLKAASAARAKPVLEKEAQTAARREARLRAVADKQAAHLATVAARKEAKATEARFEAASAPDFLPANLKARLESLRRPTKEAILRKEALAEAKHRLVLEAKAKRASDHMVVVEQARATKKAFVANEVDFGSANPGAFAVAVKLPKRLALRAERLAPKWTPDSVVASHEGAAARQRELMEMKMAKARAHLTQVSKLREAKTTEARFPEFNEASSAAEPAAAAAGVDAASVQLPERLRARLAAFTRPTKEALLRKEALAAKRAELHTAAKAQAARVHNEVAVPRARALKESLESNNILLATSADTKLATPVALPKRLAKRLVMLRAGKPAWTSEAQLAKEAAAEQRRRDMLEGVMAGAAEHSAKVAKLSANKKLEPRFGNNKIPAGLPENLRTRLEGARRRTPEAILRKNELASVRRSVALAARAHIAHQRGEAARAAVALKHSMAETGMELASGQVATATPLPRALARRAAKLAPRWTPEGLVGKEAAAGDTLRASLAAKAAKARKHNRLAASRAAAKAREPRFAAEAAAPELPEHLRSRLASLTRPRPEAIRRKLAAASQRREIRLESLRHRAREAAPARERARALHADLEQNQVWIVRGSPEPLKLPKRLAARAESLASQAQARGGEASLRREEAAAARHEALLRARRTAARTHVRRAMARRQAKETEARFPEGAPAGVELPAALAARLAALRKPTDAAVLRKLELAAKRAQLAREAKAHAASMHLAHAAKVRQVRDTYRDSMQLLTKGETVAVALPKRLRARLASLEAAKKSPSALLAKEAAAGARRHELLAARCDKLAAHAAKVREVWTLRKTKPRFAEEDISSAPLPKRLKERLKTYRSPTGDVIRNKEARAQQRRQSKLAAKAKSAHSHQEYVLQVKALKQEFIANQVSFAPDDRDESPSLPASLQSKLDKRSSPKSAEQIREKETAVQNQRDAILHDRVHARQLHSQKVDEILQKHREQAAKPETD</sequence>
<feature type="compositionally biased region" description="Low complexity" evidence="1">
    <location>
        <begin position="14"/>
        <end position="23"/>
    </location>
</feature>
<dbReference type="Proteomes" id="UP000241890">
    <property type="component" value="Unassembled WGS sequence"/>
</dbReference>